<sequence length="226" mass="25566">MGQAVVVSDTINKQVDKQMEFVLGRLIFSVIQLNTLSAAVALECLEAPCAGSYQLHQENWICQQKGYGGGDHPAELPKGRRKESSGLLLDTRFSLLCNSCFERYKRIQAADMCFKVLSLLLVSLSFVMMNENGTRENTKNPRFLQKRYSEGTLASDYSRTLDSMLKKNFVEWLLNRREHRIDNSLDPSKREAEPPVLGSRKQGTLAGSQEATDFLIWILQNTGNQR</sequence>
<protein>
    <recommendedName>
        <fullName evidence="4">Gastric inhibitory polypeptide</fullName>
    </recommendedName>
    <alternativeName>
        <fullName evidence="7">Glucose-dependent insulinotropic polypeptide</fullName>
    </alternativeName>
</protein>
<comment type="function">
    <text evidence="1">Potent stimulator of insulin secretion and relatively poor inhibitor of gastric acid secretion.</text>
</comment>
<dbReference type="GO" id="GO:0009749">
    <property type="term" value="P:response to glucose"/>
    <property type="evidence" value="ECO:0007669"/>
    <property type="project" value="InterPro"/>
</dbReference>
<feature type="domain" description="Glucagon / GIP / secretin / VIP family" evidence="9">
    <location>
        <begin position="148"/>
        <end position="174"/>
    </location>
</feature>
<dbReference type="PANTHER" id="PTHR15211">
    <property type="entry name" value="GLUCOSE-DEPENDENT INSULINOTROPIC POLYPEPTIDE"/>
    <property type="match status" value="1"/>
</dbReference>
<dbReference type="GO" id="GO:0050796">
    <property type="term" value="P:regulation of insulin secretion"/>
    <property type="evidence" value="ECO:0007669"/>
    <property type="project" value="InterPro"/>
</dbReference>
<keyword evidence="11" id="KW-1185">Reference proteome</keyword>
<dbReference type="Proteomes" id="UP001142489">
    <property type="component" value="Unassembled WGS sequence"/>
</dbReference>
<dbReference type="GO" id="GO:0005615">
    <property type="term" value="C:extracellular space"/>
    <property type="evidence" value="ECO:0007669"/>
    <property type="project" value="TreeGrafter"/>
</dbReference>
<reference evidence="10" key="1">
    <citation type="journal article" date="2023" name="DNA Res.">
        <title>Chromosome-level genome assembly of Phrynocephalus forsythii using third-generation DNA sequencing and Hi-C analysis.</title>
        <authorList>
            <person name="Qi Y."/>
            <person name="Zhao W."/>
            <person name="Zhao Y."/>
            <person name="Niu C."/>
            <person name="Cao S."/>
            <person name="Zhang Y."/>
        </authorList>
    </citation>
    <scope>NUCLEOTIDE SEQUENCE</scope>
    <source>
        <tissue evidence="10">Muscle</tissue>
    </source>
</reference>
<dbReference type="AlphaFoldDB" id="A0A9Q0XG63"/>
<evidence type="ECO:0000259" key="9">
    <source>
        <dbReference type="SMART" id="SM00070"/>
    </source>
</evidence>
<comment type="similarity">
    <text evidence="3">Belongs to the glucagon family.</text>
</comment>
<evidence type="ECO:0000256" key="3">
    <source>
        <dbReference type="ARBA" id="ARBA00008369"/>
    </source>
</evidence>
<accession>A0A9Q0XG63</accession>
<evidence type="ECO:0000313" key="10">
    <source>
        <dbReference type="EMBL" id="KAJ7313682.1"/>
    </source>
</evidence>
<dbReference type="Gene3D" id="6.10.250.590">
    <property type="match status" value="1"/>
</dbReference>
<dbReference type="GO" id="GO:0005179">
    <property type="term" value="F:hormone activity"/>
    <property type="evidence" value="ECO:0007669"/>
    <property type="project" value="UniProtKB-KW"/>
</dbReference>
<evidence type="ECO:0000313" key="11">
    <source>
        <dbReference type="Proteomes" id="UP001142489"/>
    </source>
</evidence>
<comment type="subcellular location">
    <subcellularLocation>
        <location evidence="2">Secreted</location>
    </subcellularLocation>
</comment>
<dbReference type="InterPro" id="IPR039078">
    <property type="entry name" value="GIP"/>
</dbReference>
<evidence type="ECO:0000256" key="2">
    <source>
        <dbReference type="ARBA" id="ARBA00004613"/>
    </source>
</evidence>
<gene>
    <name evidence="10" type="ORF">JRQ81_005292</name>
</gene>
<evidence type="ECO:0000256" key="1">
    <source>
        <dbReference type="ARBA" id="ARBA00002766"/>
    </source>
</evidence>
<dbReference type="SMART" id="SM00070">
    <property type="entry name" value="GLUCA"/>
    <property type="match status" value="1"/>
</dbReference>
<feature type="region of interest" description="Disordered" evidence="8">
    <location>
        <begin position="184"/>
        <end position="203"/>
    </location>
</feature>
<evidence type="ECO:0000256" key="4">
    <source>
        <dbReference type="ARBA" id="ARBA00013490"/>
    </source>
</evidence>
<proteinExistence type="inferred from homology"/>
<dbReference type="Pfam" id="PF00123">
    <property type="entry name" value="Hormone_2"/>
    <property type="match status" value="1"/>
</dbReference>
<evidence type="ECO:0000256" key="6">
    <source>
        <dbReference type="ARBA" id="ARBA00022702"/>
    </source>
</evidence>
<name>A0A9Q0XG63_9SAUR</name>
<evidence type="ECO:0000256" key="8">
    <source>
        <dbReference type="SAM" id="MobiDB-lite"/>
    </source>
</evidence>
<dbReference type="PANTHER" id="PTHR15211:SF0">
    <property type="entry name" value="GASTRIC INHIBITORY POLYPEPTIDE"/>
    <property type="match status" value="1"/>
</dbReference>
<dbReference type="GO" id="GO:0042304">
    <property type="term" value="P:regulation of fatty acid biosynthetic process"/>
    <property type="evidence" value="ECO:0007669"/>
    <property type="project" value="InterPro"/>
</dbReference>
<keyword evidence="6" id="KW-0372">Hormone</keyword>
<evidence type="ECO:0000256" key="7">
    <source>
        <dbReference type="ARBA" id="ARBA00031537"/>
    </source>
</evidence>
<evidence type="ECO:0000256" key="5">
    <source>
        <dbReference type="ARBA" id="ARBA00022525"/>
    </source>
</evidence>
<dbReference type="OrthoDB" id="8874823at2759"/>
<organism evidence="10 11">
    <name type="scientific">Phrynocephalus forsythii</name>
    <dbReference type="NCBI Taxonomy" id="171643"/>
    <lineage>
        <taxon>Eukaryota</taxon>
        <taxon>Metazoa</taxon>
        <taxon>Chordata</taxon>
        <taxon>Craniata</taxon>
        <taxon>Vertebrata</taxon>
        <taxon>Euteleostomi</taxon>
        <taxon>Lepidosauria</taxon>
        <taxon>Squamata</taxon>
        <taxon>Bifurcata</taxon>
        <taxon>Unidentata</taxon>
        <taxon>Episquamata</taxon>
        <taxon>Toxicofera</taxon>
        <taxon>Iguania</taxon>
        <taxon>Acrodonta</taxon>
        <taxon>Agamidae</taxon>
        <taxon>Agaminae</taxon>
        <taxon>Phrynocephalus</taxon>
    </lineage>
</organism>
<feature type="compositionally biased region" description="Basic and acidic residues" evidence="8">
    <location>
        <begin position="184"/>
        <end position="193"/>
    </location>
</feature>
<dbReference type="GO" id="GO:0042594">
    <property type="term" value="P:response to starvation"/>
    <property type="evidence" value="ECO:0007669"/>
    <property type="project" value="TreeGrafter"/>
</dbReference>
<dbReference type="InterPro" id="IPR000532">
    <property type="entry name" value="Glucagon_GIP_secretin_VIP"/>
</dbReference>
<keyword evidence="5" id="KW-0964">Secreted</keyword>
<dbReference type="GO" id="GO:0031769">
    <property type="term" value="F:glucagon receptor binding"/>
    <property type="evidence" value="ECO:0007669"/>
    <property type="project" value="TreeGrafter"/>
</dbReference>
<comment type="caution">
    <text evidence="10">The sequence shown here is derived from an EMBL/GenBank/DDBJ whole genome shotgun (WGS) entry which is preliminary data.</text>
</comment>
<dbReference type="EMBL" id="JAPFRF010000012">
    <property type="protein sequence ID" value="KAJ7313682.1"/>
    <property type="molecule type" value="Genomic_DNA"/>
</dbReference>